<feature type="region of interest" description="Disordered" evidence="1">
    <location>
        <begin position="266"/>
        <end position="285"/>
    </location>
</feature>
<dbReference type="InterPro" id="IPR016193">
    <property type="entry name" value="Cytidine_deaminase-like"/>
</dbReference>
<dbReference type="GO" id="GO:0006139">
    <property type="term" value="P:nucleobase-containing compound metabolic process"/>
    <property type="evidence" value="ECO:0007669"/>
    <property type="project" value="UniProtKB-ARBA"/>
</dbReference>
<feature type="region of interest" description="Disordered" evidence="1">
    <location>
        <begin position="194"/>
        <end position="232"/>
    </location>
</feature>
<evidence type="ECO:0000313" key="3">
    <source>
        <dbReference type="Proteomes" id="UP000177625"/>
    </source>
</evidence>
<dbReference type="GO" id="GO:0003824">
    <property type="term" value="F:catalytic activity"/>
    <property type="evidence" value="ECO:0007669"/>
    <property type="project" value="InterPro"/>
</dbReference>
<feature type="compositionally biased region" description="Polar residues" evidence="1">
    <location>
        <begin position="378"/>
        <end position="388"/>
    </location>
</feature>
<feature type="compositionally biased region" description="Basic and acidic residues" evidence="1">
    <location>
        <begin position="345"/>
        <end position="355"/>
    </location>
</feature>
<dbReference type="AlphaFoldDB" id="A0A1E1MG69"/>
<feature type="region of interest" description="Disordered" evidence="1">
    <location>
        <begin position="290"/>
        <end position="325"/>
    </location>
</feature>
<dbReference type="Gene3D" id="3.40.140.10">
    <property type="entry name" value="Cytidine Deaminase, domain 2"/>
    <property type="match status" value="1"/>
</dbReference>
<sequence length="483" mass="52122">MSPKNDTHLSLCLAQANLSPLHYRHGAIIVRGGKVIGQGFNTYRPGFDGGALKSGILPSASLDGPAIAELKQRLKSKPKNKSKKENKPDEGTFTPFESTGYGHNANIALSMHSEMMAIQSALSLSSGTQSSQTSARSTKCFVKPCFRLQGDSKKRKARARGLKAYAKAVCEDAVASAGTVQAYSGEFSIQKSSFEPATSQSVSAGNWQRGQRQGGGQRVSQQGSERERAGEHMEKCRETAIEEETFASLSEWVSVWVSRGSEPQSTIRKGVSIVDSESSSSDDELILSRQSKAKTAKNPSIPTKPQQILITKNKSSGKATIAERTKDLRLKGSDLYVARLGTEQKTSKKPDRSEESELSPPSPIPSKSAPTSLHDELSSQSRSTSLCASKTKPEPFPQPEIRASRPCYRCVSAMHAVGIKRVFWTTHGGEWEMAKVRDLVDALEVGIGGDGNGEGEGLGTGQESKGVFVTKHEVLMLKRAMGF</sequence>
<feature type="region of interest" description="Disordered" evidence="1">
    <location>
        <begin position="339"/>
        <end position="401"/>
    </location>
</feature>
<reference evidence="3" key="1">
    <citation type="submission" date="2016-03" db="EMBL/GenBank/DDBJ databases">
        <authorList>
            <person name="Guldener U."/>
        </authorList>
    </citation>
    <scope>NUCLEOTIDE SEQUENCE [LARGE SCALE GENOMIC DNA]</scope>
</reference>
<dbReference type="Proteomes" id="UP000177625">
    <property type="component" value="Unassembled WGS sequence"/>
</dbReference>
<protein>
    <submittedName>
        <fullName evidence="2">Uncharacterized protein</fullName>
    </submittedName>
</protein>
<feature type="compositionally biased region" description="Basic residues" evidence="1">
    <location>
        <begin position="73"/>
        <end position="82"/>
    </location>
</feature>
<proteinExistence type="predicted"/>
<evidence type="ECO:0000313" key="2">
    <source>
        <dbReference type="EMBL" id="CZT48100.1"/>
    </source>
</evidence>
<feature type="region of interest" description="Disordered" evidence="1">
    <location>
        <begin position="72"/>
        <end position="98"/>
    </location>
</feature>
<organism evidence="2 3">
    <name type="scientific">Rhynchosporium secalis</name>
    <name type="common">Barley scald fungus</name>
    <dbReference type="NCBI Taxonomy" id="38038"/>
    <lineage>
        <taxon>Eukaryota</taxon>
        <taxon>Fungi</taxon>
        <taxon>Dikarya</taxon>
        <taxon>Ascomycota</taxon>
        <taxon>Pezizomycotina</taxon>
        <taxon>Leotiomycetes</taxon>
        <taxon>Helotiales</taxon>
        <taxon>Ploettnerulaceae</taxon>
        <taxon>Rhynchosporium</taxon>
    </lineage>
</organism>
<accession>A0A1E1MG69</accession>
<name>A0A1E1MG69_RHYSE</name>
<gene>
    <name evidence="2" type="ORF">RSE6_08754</name>
</gene>
<evidence type="ECO:0000256" key="1">
    <source>
        <dbReference type="SAM" id="MobiDB-lite"/>
    </source>
</evidence>
<feature type="compositionally biased region" description="Polar residues" evidence="1">
    <location>
        <begin position="297"/>
        <end position="318"/>
    </location>
</feature>
<dbReference type="EMBL" id="FJVC01000321">
    <property type="protein sequence ID" value="CZT48100.1"/>
    <property type="molecule type" value="Genomic_DNA"/>
</dbReference>
<feature type="compositionally biased region" description="Polar residues" evidence="1">
    <location>
        <begin position="194"/>
        <end position="206"/>
    </location>
</feature>
<dbReference type="SUPFAM" id="SSF53927">
    <property type="entry name" value="Cytidine deaminase-like"/>
    <property type="match status" value="1"/>
</dbReference>
<keyword evidence="3" id="KW-1185">Reference proteome</keyword>